<dbReference type="Gene3D" id="3.40.50.10110">
    <property type="entry name" value="DNA polymerase III subunit chi"/>
    <property type="match status" value="1"/>
</dbReference>
<evidence type="ECO:0000313" key="2">
    <source>
        <dbReference type="Proteomes" id="UP000175691"/>
    </source>
</evidence>
<dbReference type="PANTHER" id="PTHR38767">
    <property type="entry name" value="DNA POLYMERASE III SUBUNIT CHI"/>
    <property type="match status" value="1"/>
</dbReference>
<dbReference type="OrthoDB" id="5297568at2"/>
<dbReference type="GO" id="GO:0003677">
    <property type="term" value="F:DNA binding"/>
    <property type="evidence" value="ECO:0007669"/>
    <property type="project" value="InterPro"/>
</dbReference>
<dbReference type="Proteomes" id="UP000175691">
    <property type="component" value="Unassembled WGS sequence"/>
</dbReference>
<dbReference type="Pfam" id="PF04364">
    <property type="entry name" value="DNA_pol3_chi"/>
    <property type="match status" value="1"/>
</dbReference>
<dbReference type="PANTHER" id="PTHR38767:SF1">
    <property type="entry name" value="DNA POLYMERASE III SUBUNIT CHI"/>
    <property type="match status" value="1"/>
</dbReference>
<keyword evidence="2" id="KW-1185">Reference proteome</keyword>
<dbReference type="STRING" id="1656094.BFC18_08375"/>
<name>A0A1E7ZCI1_9ALTE</name>
<dbReference type="AlphaFoldDB" id="A0A1E7ZCI1"/>
<accession>A0A1E7ZCI1</accession>
<evidence type="ECO:0000313" key="1">
    <source>
        <dbReference type="EMBL" id="OFC71171.1"/>
    </source>
</evidence>
<dbReference type="InterPro" id="IPR007459">
    <property type="entry name" value="DNA_pol3_chi"/>
</dbReference>
<dbReference type="EMBL" id="MDHN01000015">
    <property type="protein sequence ID" value="OFC71171.1"/>
    <property type="molecule type" value="Genomic_DNA"/>
</dbReference>
<dbReference type="GO" id="GO:0032298">
    <property type="term" value="P:positive regulation of DNA-templated DNA replication initiation"/>
    <property type="evidence" value="ECO:0007669"/>
    <property type="project" value="TreeGrafter"/>
</dbReference>
<dbReference type="GO" id="GO:0003887">
    <property type="term" value="F:DNA-directed DNA polymerase activity"/>
    <property type="evidence" value="ECO:0007669"/>
    <property type="project" value="InterPro"/>
</dbReference>
<proteinExistence type="predicted"/>
<sequence>MPQVTFWQLSDGKDAGESRACDLIASAYAQRQKCVVYCANKSSAEAVDELLWQLPADRFVPHNLCGEGPGAGTPVEICWQENQLSRRNLIVNLSGEMLTSPRSYQTIYDFVPVADDAKQAARVRYKQYQQAGCQLQFKSADS</sequence>
<dbReference type="RefSeq" id="WP_070124738.1">
    <property type="nucleotide sequence ID" value="NZ_MDHN01000015.1"/>
</dbReference>
<comment type="caution">
    <text evidence="1">The sequence shown here is derived from an EMBL/GenBank/DDBJ whole genome shotgun (WGS) entry which is preliminary data.</text>
</comment>
<dbReference type="InterPro" id="IPR036768">
    <property type="entry name" value="PolIII_chi_sf"/>
</dbReference>
<protein>
    <submittedName>
        <fullName evidence="1">DNA polymerase III subunit chi</fullName>
    </submittedName>
</protein>
<gene>
    <name evidence="1" type="ORF">BFC18_08375</name>
</gene>
<dbReference type="SUPFAM" id="SSF102400">
    <property type="entry name" value="DNA polymerase III chi subunit"/>
    <property type="match status" value="1"/>
</dbReference>
<organism evidence="1 2">
    <name type="scientific">Alteromonas confluentis</name>
    <dbReference type="NCBI Taxonomy" id="1656094"/>
    <lineage>
        <taxon>Bacteria</taxon>
        <taxon>Pseudomonadati</taxon>
        <taxon>Pseudomonadota</taxon>
        <taxon>Gammaproteobacteria</taxon>
        <taxon>Alteromonadales</taxon>
        <taxon>Alteromonadaceae</taxon>
        <taxon>Alteromonas/Salinimonas group</taxon>
        <taxon>Alteromonas</taxon>
    </lineage>
</organism>
<reference evidence="1 2" key="1">
    <citation type="submission" date="2016-08" db="EMBL/GenBank/DDBJ databases">
        <authorList>
            <person name="Seilhamer J.J."/>
        </authorList>
    </citation>
    <scope>NUCLEOTIDE SEQUENCE [LARGE SCALE GENOMIC DNA]</scope>
    <source>
        <strain evidence="1 2">KCTC 42603</strain>
    </source>
</reference>
<dbReference type="GO" id="GO:0006260">
    <property type="term" value="P:DNA replication"/>
    <property type="evidence" value="ECO:0007669"/>
    <property type="project" value="InterPro"/>
</dbReference>